<name>A0A0F8X1C5_9ZZZZ</name>
<dbReference type="InterPro" id="IPR011711">
    <property type="entry name" value="GntR_C"/>
</dbReference>
<sequence length="87" mass="9539">CEIALVDFAFEVISAEKAKVDRLCILGLCKEDRMPQLIDDHEKIAAAVKTGDPEAAVAAGMHHLSRLDSTIETIKAHNAAYFEDLED</sequence>
<dbReference type="AlphaFoldDB" id="A0A0F8X1C5"/>
<dbReference type="Gene3D" id="1.20.120.530">
    <property type="entry name" value="GntR ligand-binding domain-like"/>
    <property type="match status" value="1"/>
</dbReference>
<evidence type="ECO:0000313" key="5">
    <source>
        <dbReference type="EMBL" id="KKK54620.1"/>
    </source>
</evidence>
<evidence type="ECO:0000259" key="4">
    <source>
        <dbReference type="Pfam" id="PF07729"/>
    </source>
</evidence>
<protein>
    <recommendedName>
        <fullName evidence="4">GntR C-terminal domain-containing protein</fullName>
    </recommendedName>
</protein>
<evidence type="ECO:0000256" key="1">
    <source>
        <dbReference type="ARBA" id="ARBA00023015"/>
    </source>
</evidence>
<keyword evidence="2" id="KW-0238">DNA-binding</keyword>
<comment type="caution">
    <text evidence="5">The sequence shown here is derived from an EMBL/GenBank/DDBJ whole genome shotgun (WGS) entry which is preliminary data.</text>
</comment>
<gene>
    <name evidence="5" type="ORF">LCGC14_3082870</name>
</gene>
<accession>A0A0F8X1C5</accession>
<reference evidence="5" key="1">
    <citation type="journal article" date="2015" name="Nature">
        <title>Complex archaea that bridge the gap between prokaryotes and eukaryotes.</title>
        <authorList>
            <person name="Spang A."/>
            <person name="Saw J.H."/>
            <person name="Jorgensen S.L."/>
            <person name="Zaremba-Niedzwiedzka K."/>
            <person name="Martijn J."/>
            <person name="Lind A.E."/>
            <person name="van Eijk R."/>
            <person name="Schleper C."/>
            <person name="Guy L."/>
            <person name="Ettema T.J."/>
        </authorList>
    </citation>
    <scope>NUCLEOTIDE SEQUENCE</scope>
</reference>
<feature type="domain" description="GntR C-terminal" evidence="4">
    <location>
        <begin position="19"/>
        <end position="65"/>
    </location>
</feature>
<dbReference type="EMBL" id="LAZR01065906">
    <property type="protein sequence ID" value="KKK54620.1"/>
    <property type="molecule type" value="Genomic_DNA"/>
</dbReference>
<organism evidence="5">
    <name type="scientific">marine sediment metagenome</name>
    <dbReference type="NCBI Taxonomy" id="412755"/>
    <lineage>
        <taxon>unclassified sequences</taxon>
        <taxon>metagenomes</taxon>
        <taxon>ecological metagenomes</taxon>
    </lineage>
</organism>
<keyword evidence="1" id="KW-0805">Transcription regulation</keyword>
<dbReference type="Pfam" id="PF07729">
    <property type="entry name" value="FCD"/>
    <property type="match status" value="1"/>
</dbReference>
<evidence type="ECO:0000256" key="3">
    <source>
        <dbReference type="ARBA" id="ARBA00023163"/>
    </source>
</evidence>
<dbReference type="InterPro" id="IPR008920">
    <property type="entry name" value="TF_FadR/GntR_C"/>
</dbReference>
<dbReference type="SUPFAM" id="SSF48008">
    <property type="entry name" value="GntR ligand-binding domain-like"/>
    <property type="match status" value="1"/>
</dbReference>
<keyword evidence="3" id="KW-0804">Transcription</keyword>
<evidence type="ECO:0000256" key="2">
    <source>
        <dbReference type="ARBA" id="ARBA00023125"/>
    </source>
</evidence>
<dbReference type="GO" id="GO:0003677">
    <property type="term" value="F:DNA binding"/>
    <property type="evidence" value="ECO:0007669"/>
    <property type="project" value="UniProtKB-KW"/>
</dbReference>
<proteinExistence type="predicted"/>
<feature type="non-terminal residue" evidence="5">
    <location>
        <position position="1"/>
    </location>
</feature>